<accession>A0A7C9LLN1</accession>
<dbReference type="EMBL" id="WQLB01000016">
    <property type="protein sequence ID" value="MVN87618.1"/>
    <property type="molecule type" value="Genomic_DNA"/>
</dbReference>
<keyword evidence="2" id="KW-1185">Reference proteome</keyword>
<evidence type="ECO:0000313" key="1">
    <source>
        <dbReference type="EMBL" id="MVN87618.1"/>
    </source>
</evidence>
<comment type="caution">
    <text evidence="1">The sequence shown here is derived from an EMBL/GenBank/DDBJ whole genome shotgun (WGS) entry which is preliminary data.</text>
</comment>
<protein>
    <submittedName>
        <fullName evidence="1">Uncharacterized protein</fullName>
    </submittedName>
</protein>
<proteinExistence type="predicted"/>
<reference evidence="1 2" key="1">
    <citation type="submission" date="2019-12" db="EMBL/GenBank/DDBJ databases">
        <title>Deinococcus sp. HMF7620 Genome sequencing and assembly.</title>
        <authorList>
            <person name="Kang H."/>
            <person name="Kim H."/>
            <person name="Joh K."/>
        </authorList>
    </citation>
    <scope>NUCLEOTIDE SEQUENCE [LARGE SCALE GENOMIC DNA]</scope>
    <source>
        <strain evidence="1 2">HMF7620</strain>
    </source>
</reference>
<name>A0A7C9LLN1_9DEIO</name>
<dbReference type="AlphaFoldDB" id="A0A7C9LLN1"/>
<dbReference type="Proteomes" id="UP000483286">
    <property type="component" value="Unassembled WGS sequence"/>
</dbReference>
<gene>
    <name evidence="1" type="ORF">GO986_12660</name>
</gene>
<evidence type="ECO:0000313" key="2">
    <source>
        <dbReference type="Proteomes" id="UP000483286"/>
    </source>
</evidence>
<sequence length="229" mass="25353">MPLSIDGAARLGHEVQRGVDGALDTLREYVELGSLSAAHELLALVMSDEVGVRPVNWRRELLNGDARLVVWAVHALPHLRRSLAEGALSFMDGEATFDVRRMGGTLASRSSWVLPSTVFLLTGDLDPARLATHLQQHPSLAVEVAQAVQNDLSAPWTWRSLHVPNADYLRCLCVLRDLLQLTIMPSRTWLLTVKGWPVHTWPPEGPFLATPMAQPSLSDVVKYWAEVTM</sequence>
<organism evidence="1 2">
    <name type="scientific">Deinococcus arboris</name>
    <dbReference type="NCBI Taxonomy" id="2682977"/>
    <lineage>
        <taxon>Bacteria</taxon>
        <taxon>Thermotogati</taxon>
        <taxon>Deinococcota</taxon>
        <taxon>Deinococci</taxon>
        <taxon>Deinococcales</taxon>
        <taxon>Deinococcaceae</taxon>
        <taxon>Deinococcus</taxon>
    </lineage>
</organism>